<evidence type="ECO:0000313" key="4">
    <source>
        <dbReference type="EMBL" id="MFC4600522.1"/>
    </source>
</evidence>
<dbReference type="InterPro" id="IPR027414">
    <property type="entry name" value="GH95_N_dom"/>
</dbReference>
<organism evidence="4 5">
    <name type="scientific">Cohnella hongkongensis</name>
    <dbReference type="NCBI Taxonomy" id="178337"/>
    <lineage>
        <taxon>Bacteria</taxon>
        <taxon>Bacillati</taxon>
        <taxon>Bacillota</taxon>
        <taxon>Bacilli</taxon>
        <taxon>Bacillales</taxon>
        <taxon>Paenibacillaceae</taxon>
        <taxon>Cohnella</taxon>
    </lineage>
</organism>
<feature type="domain" description="Glycosyl hydrolase family 95 N-terminal" evidence="1">
    <location>
        <begin position="10"/>
        <end position="256"/>
    </location>
</feature>
<dbReference type="Gene3D" id="1.50.10.10">
    <property type="match status" value="1"/>
</dbReference>
<dbReference type="GO" id="GO:0016787">
    <property type="term" value="F:hydrolase activity"/>
    <property type="evidence" value="ECO:0007669"/>
    <property type="project" value="UniProtKB-KW"/>
</dbReference>
<dbReference type="InterPro" id="IPR054363">
    <property type="entry name" value="GH95_cat"/>
</dbReference>
<name>A0ABV9FFM6_9BACL</name>
<dbReference type="Pfam" id="PF21307">
    <property type="entry name" value="Glyco_hydro_95_C"/>
    <property type="match status" value="1"/>
</dbReference>
<dbReference type="InterPro" id="IPR008928">
    <property type="entry name" value="6-hairpin_glycosidase_sf"/>
</dbReference>
<dbReference type="EMBL" id="JBHSEP010000017">
    <property type="protein sequence ID" value="MFC4600522.1"/>
    <property type="molecule type" value="Genomic_DNA"/>
</dbReference>
<gene>
    <name evidence="4" type="ORF">ACFO3S_19925</name>
</gene>
<evidence type="ECO:0000259" key="3">
    <source>
        <dbReference type="Pfam" id="PF22124"/>
    </source>
</evidence>
<evidence type="ECO:0000259" key="2">
    <source>
        <dbReference type="Pfam" id="PF21307"/>
    </source>
</evidence>
<dbReference type="PANTHER" id="PTHR31084:SF0">
    <property type="entry name" value="ALPHA-L-FUCOSIDASE 2"/>
    <property type="match status" value="1"/>
</dbReference>
<accession>A0ABV9FFM6</accession>
<protein>
    <submittedName>
        <fullName evidence="4">Glycoside hydrolase N-terminal domain-containing protein</fullName>
    </submittedName>
</protein>
<dbReference type="Proteomes" id="UP001596028">
    <property type="component" value="Unassembled WGS sequence"/>
</dbReference>
<comment type="caution">
    <text evidence="4">The sequence shown here is derived from an EMBL/GenBank/DDBJ whole genome shotgun (WGS) entry which is preliminary data.</text>
</comment>
<dbReference type="Pfam" id="PF22124">
    <property type="entry name" value="Glyco_hydro_95_cat"/>
    <property type="match status" value="1"/>
</dbReference>
<reference evidence="5" key="1">
    <citation type="journal article" date="2019" name="Int. J. Syst. Evol. Microbiol.">
        <title>The Global Catalogue of Microorganisms (GCM) 10K type strain sequencing project: providing services to taxonomists for standard genome sequencing and annotation.</title>
        <authorList>
            <consortium name="The Broad Institute Genomics Platform"/>
            <consortium name="The Broad Institute Genome Sequencing Center for Infectious Disease"/>
            <person name="Wu L."/>
            <person name="Ma J."/>
        </authorList>
    </citation>
    <scope>NUCLEOTIDE SEQUENCE [LARGE SCALE GENOMIC DNA]</scope>
    <source>
        <strain evidence="5">CCUG 49571</strain>
    </source>
</reference>
<feature type="domain" description="Alpha fucosidase A-like C-terminal" evidence="2">
    <location>
        <begin position="701"/>
        <end position="794"/>
    </location>
</feature>
<keyword evidence="4" id="KW-0378">Hydrolase</keyword>
<dbReference type="Gene3D" id="2.60.40.1180">
    <property type="entry name" value="Golgi alpha-mannosidase II"/>
    <property type="match status" value="1"/>
</dbReference>
<evidence type="ECO:0000259" key="1">
    <source>
        <dbReference type="Pfam" id="PF14498"/>
    </source>
</evidence>
<keyword evidence="5" id="KW-1185">Reference proteome</keyword>
<dbReference type="InterPro" id="IPR013780">
    <property type="entry name" value="Glyco_hydro_b"/>
</dbReference>
<dbReference type="PANTHER" id="PTHR31084">
    <property type="entry name" value="ALPHA-L-FUCOSIDASE 2"/>
    <property type="match status" value="1"/>
</dbReference>
<proteinExistence type="predicted"/>
<dbReference type="SUPFAM" id="SSF48208">
    <property type="entry name" value="Six-hairpin glycosidases"/>
    <property type="match status" value="1"/>
</dbReference>
<dbReference type="RefSeq" id="WP_378099686.1">
    <property type="nucleotide sequence ID" value="NZ_JBHSEP010000017.1"/>
</dbReference>
<dbReference type="InterPro" id="IPR012341">
    <property type="entry name" value="6hp_glycosidase-like_sf"/>
</dbReference>
<evidence type="ECO:0000313" key="5">
    <source>
        <dbReference type="Proteomes" id="UP001596028"/>
    </source>
</evidence>
<feature type="domain" description="Glycosyl hydrolase family 95 catalytic" evidence="3">
    <location>
        <begin position="285"/>
        <end position="699"/>
    </location>
</feature>
<dbReference type="InterPro" id="IPR049053">
    <property type="entry name" value="AFCA-like_C"/>
</dbReference>
<dbReference type="Pfam" id="PF14498">
    <property type="entry name" value="Glyco_hyd_65N_2"/>
    <property type="match status" value="1"/>
</dbReference>
<dbReference type="InterPro" id="IPR016518">
    <property type="entry name" value="Alpha-L-fucosidase"/>
</dbReference>
<sequence>MTGGDNKLKLWYRRPAAEWVEALPLGNGRLGGMAFGGIKHERIQLNEDTLWSGRPTDPNHYGAAAHLDEVRRLNFAGRYADAQAVIEEHMLGPWVESYQSMGDLRLEFEGDETVEDYRRELDLREAVFRTSFVRQGVRHTREVFVSEPDQVMVVRLAVDQPGKLHVKASLDSPLNYSAGRADGRRIVLSGHSPVHVEPYHVDTEQSVFYEDRQGLKFEIHLQAASTDGRVETYGNRIVIQHATEAVLLLAAATSFNGFDRDPWHDGKDPAEQCLSRLSAASPQAYEQLLARHTADYRRLFDRVEWRLDAPGLDTLPTDERIDALRAGRSDPQLAVLFYQYGRYLLISSSRPGTQAATLQGIWNDMTRPPWACCYTININTQMNYWAAEANHLAECHEPLFDLLDDLQKTGEQTARIHYNSRGWVVHHSTDLWRTATPSGGPSKGPASWAFWPMGGVWLCRHLWEHYEFGGDRAFLRQRAYPVMKGAALFCLDWLVEDGEGRLVTNPSTSPENTFIGPDGRKAAVSIGSTMDMILIRELFGHCIEAASILDVDGEFRRTLEQARSRLLPLRIGRYGQLQEWFRDFEESEPGHRHTAHLYALHPGNEIVPSRDPELADAVRTTLGRRREHEKLDTIGWCFSWMISMYARLGDGETAHDYLEKLLRNPFPNLFNAHRHPKLVFYPMTIEANFGATAGIAELLLQSHSGEVRLLPALPSAWPDGGIRGLRARGGFEVAMEWQGGKLIRAEILSRNGSSCLLRTDVPFVVVAADSGERLASDELCEVQFATRSGGVYAIETMQ</sequence>
<dbReference type="Gene3D" id="2.70.98.50">
    <property type="entry name" value="putative glycoside hydrolase family protein from bacillus halodurans"/>
    <property type="match status" value="1"/>
</dbReference>
<dbReference type="PIRSF" id="PIRSF007663">
    <property type="entry name" value="UCP007663"/>
    <property type="match status" value="1"/>
</dbReference>